<evidence type="ECO:0000313" key="3">
    <source>
        <dbReference type="EMBL" id="TXE17111.1"/>
    </source>
</evidence>
<evidence type="ECO:0000313" key="4">
    <source>
        <dbReference type="Proteomes" id="UP000321938"/>
    </source>
</evidence>
<dbReference type="GO" id="GO:0016740">
    <property type="term" value="F:transferase activity"/>
    <property type="evidence" value="ECO:0007669"/>
    <property type="project" value="UniProtKB-KW"/>
</dbReference>
<feature type="domain" description="Glycosyltransferase 2-like" evidence="2">
    <location>
        <begin position="4"/>
        <end position="101"/>
    </location>
</feature>
<evidence type="ECO:0000259" key="2">
    <source>
        <dbReference type="Pfam" id="PF00535"/>
    </source>
</evidence>
<keyword evidence="1" id="KW-1133">Transmembrane helix</keyword>
<comment type="caution">
    <text evidence="3">The sequence shown here is derived from an EMBL/GenBank/DDBJ whole genome shotgun (WGS) entry which is preliminary data.</text>
</comment>
<dbReference type="AlphaFoldDB" id="A0A5C7B5S4"/>
<name>A0A5C7B5S4_9FLAO</name>
<dbReference type="RefSeq" id="WP_147231733.1">
    <property type="nucleotide sequence ID" value="NZ_VOSB01000014.1"/>
</dbReference>
<reference evidence="3 4" key="1">
    <citation type="submission" date="2019-08" db="EMBL/GenBank/DDBJ databases">
        <title>Genome of Psychroserpens burtonensis ACAM 167.</title>
        <authorList>
            <person name="Bowman J.P."/>
        </authorList>
    </citation>
    <scope>NUCLEOTIDE SEQUENCE [LARGE SCALE GENOMIC DNA]</scope>
    <source>
        <strain evidence="3 4">ACAM 167</strain>
    </source>
</reference>
<dbReference type="InterPro" id="IPR050834">
    <property type="entry name" value="Glycosyltransf_2"/>
</dbReference>
<dbReference type="EMBL" id="VOSB01000014">
    <property type="protein sequence ID" value="TXE17111.1"/>
    <property type="molecule type" value="Genomic_DNA"/>
</dbReference>
<dbReference type="PANTHER" id="PTHR43685:SF2">
    <property type="entry name" value="GLYCOSYLTRANSFERASE 2-LIKE DOMAIN-CONTAINING PROTEIN"/>
    <property type="match status" value="1"/>
</dbReference>
<dbReference type="CDD" id="cd00761">
    <property type="entry name" value="Glyco_tranf_GTA_type"/>
    <property type="match status" value="1"/>
</dbReference>
<dbReference type="Gene3D" id="3.90.550.10">
    <property type="entry name" value="Spore Coat Polysaccharide Biosynthesis Protein SpsA, Chain A"/>
    <property type="match status" value="1"/>
</dbReference>
<keyword evidence="3" id="KW-0808">Transferase</keyword>
<sequence>MSLSIITPHYNEFEGLKRIYNCLLEQTDKGWEWIVVDDFSDNNIVLKIDEWINDINEKRIRFIKNASKTNGSVCRNQGAKASYYNNLVFLDADDYIAEDFVLNRDVDFEEFAIFKNNAIVDKNGTQERRPELGGNYLNQFLNAKFIWQTTAVLWNKSFFMKIGQFEPNLERLQDVELTIRALFIGTNYKVIDNEVDFYYCVKPIRLKQDIVRKSCESVRFLILKIHSAYSLDIRKQGLLKSYYYACVKNLHRSKNRQDVVYLKESLKLFYTKHYINVIQYFLGFALLMLYKYHLISDSLFIKTNRYFFK</sequence>
<dbReference type="InterPro" id="IPR001173">
    <property type="entry name" value="Glyco_trans_2-like"/>
</dbReference>
<accession>A0A5C7B5S4</accession>
<keyword evidence="1" id="KW-0812">Transmembrane</keyword>
<gene>
    <name evidence="3" type="ORF">ES692_10660</name>
</gene>
<feature type="transmembrane region" description="Helical" evidence="1">
    <location>
        <begin position="273"/>
        <end position="292"/>
    </location>
</feature>
<dbReference type="OrthoDB" id="597270at2"/>
<proteinExistence type="predicted"/>
<organism evidence="3 4">
    <name type="scientific">Psychroserpens burtonensis</name>
    <dbReference type="NCBI Taxonomy" id="49278"/>
    <lineage>
        <taxon>Bacteria</taxon>
        <taxon>Pseudomonadati</taxon>
        <taxon>Bacteroidota</taxon>
        <taxon>Flavobacteriia</taxon>
        <taxon>Flavobacteriales</taxon>
        <taxon>Flavobacteriaceae</taxon>
        <taxon>Psychroserpens</taxon>
    </lineage>
</organism>
<protein>
    <submittedName>
        <fullName evidence="3">Glycosyltransferase family 2 protein</fullName>
    </submittedName>
</protein>
<dbReference type="InterPro" id="IPR029044">
    <property type="entry name" value="Nucleotide-diphossugar_trans"/>
</dbReference>
<keyword evidence="1" id="KW-0472">Membrane</keyword>
<evidence type="ECO:0000256" key="1">
    <source>
        <dbReference type="SAM" id="Phobius"/>
    </source>
</evidence>
<dbReference type="Pfam" id="PF00535">
    <property type="entry name" value="Glycos_transf_2"/>
    <property type="match status" value="1"/>
</dbReference>
<dbReference type="Proteomes" id="UP000321938">
    <property type="component" value="Unassembled WGS sequence"/>
</dbReference>
<dbReference type="SUPFAM" id="SSF53448">
    <property type="entry name" value="Nucleotide-diphospho-sugar transferases"/>
    <property type="match status" value="1"/>
</dbReference>
<keyword evidence="4" id="KW-1185">Reference proteome</keyword>
<dbReference type="PANTHER" id="PTHR43685">
    <property type="entry name" value="GLYCOSYLTRANSFERASE"/>
    <property type="match status" value="1"/>
</dbReference>